<organism evidence="2 3">
    <name type="scientific">Nocardioides ginsengisegetis</name>
    <dbReference type="NCBI Taxonomy" id="661491"/>
    <lineage>
        <taxon>Bacteria</taxon>
        <taxon>Bacillati</taxon>
        <taxon>Actinomycetota</taxon>
        <taxon>Actinomycetes</taxon>
        <taxon>Propionibacteriales</taxon>
        <taxon>Nocardioidaceae</taxon>
        <taxon>Nocardioides</taxon>
    </lineage>
</organism>
<evidence type="ECO:0000313" key="2">
    <source>
        <dbReference type="EMBL" id="MBA8802951.1"/>
    </source>
</evidence>
<dbReference type="RefSeq" id="WP_182537679.1">
    <property type="nucleotide sequence ID" value="NZ_JACGXA010000001.1"/>
</dbReference>
<feature type="chain" id="PRO_5039547753" description="Metallo-peptidase family M12B Reprolysin-like" evidence="1">
    <location>
        <begin position="24"/>
        <end position="1281"/>
    </location>
</feature>
<dbReference type="Gene3D" id="2.60.40.10">
    <property type="entry name" value="Immunoglobulins"/>
    <property type="match status" value="1"/>
</dbReference>
<dbReference type="SUPFAM" id="SSF55486">
    <property type="entry name" value="Metalloproteases ('zincins'), catalytic domain"/>
    <property type="match status" value="1"/>
</dbReference>
<reference evidence="2 3" key="1">
    <citation type="submission" date="2020-07" db="EMBL/GenBank/DDBJ databases">
        <title>Sequencing the genomes of 1000 actinobacteria strains.</title>
        <authorList>
            <person name="Klenk H.-P."/>
        </authorList>
    </citation>
    <scope>NUCLEOTIDE SEQUENCE [LARGE SCALE GENOMIC DNA]</scope>
    <source>
        <strain evidence="2 3">DSM 21349</strain>
    </source>
</reference>
<dbReference type="InterPro" id="IPR013783">
    <property type="entry name" value="Ig-like_fold"/>
</dbReference>
<evidence type="ECO:0000256" key="1">
    <source>
        <dbReference type="SAM" id="SignalP"/>
    </source>
</evidence>
<protein>
    <recommendedName>
        <fullName evidence="4">Metallo-peptidase family M12B Reprolysin-like</fullName>
    </recommendedName>
</protein>
<dbReference type="Proteomes" id="UP000580910">
    <property type="component" value="Unassembled WGS sequence"/>
</dbReference>
<proteinExistence type="predicted"/>
<sequence length="1281" mass="130838">MVARAARLLVLALAVAFLPVALGAPAPAATRDAGSLFIPLPHQALTKGDRTRVAPRHYEAYRVDLAGVRSALAAAPGEGAVRRGAEPLTFSVPDPAGHLEKFAVQRVSVMQAGLAARHPELRTYAGRGITDPLRTIRLDVTPMGFHASVRSVDGRASWYVDPATNVRGTTTHLSYVGSAVPAPERFVERELAATAQQAAAGAPSLAGPNGAVTRKTFRLALLTDPTYAAYFGSANVLAEKVTLINRVDQVYNDDLAIRFVLIDATDKLNLDTKAKATEPNGPCGANACFSPDFFYADGTAGDTPDGCTGPLLTRNEFVLGQLVGADTFDVGHIGLGVNGGGVAGLGVVGGANKAEGCTGLPFPKGDFYAIDYVAHEMGHQMGGNHTFNGTENNCSLTNRNGGTSVEPGSGSSVMAYAGICDQDDLQPHSDPYFSQRSIDEISATTDAAPGSENEVQTVTLAGFDTDGDSFQLTYPGHDPVTITRGGVGYTALQVSATINTLTGCRPTLTGYDSGSPQLSDKGFSATFNNGVGCRLTDLSRMGVGTTTGGVTGFVGVQVNGGPDTNQGDQSATGNHAPAVVAPADRTIPAQTPFTLSGSATDSDPGTTLTYLWEQNDTGSLSPTGGTGLVDNTKADGPLFRVFGLRADVSTAQALTSPAPGENLATTSGSRTFPDMAQVLAGNTNAKTGTCPAAPVDPKAKVPVAVVDCYSEFLPTADYGGLAGGTLHFRLTARDGFPTGGGVQHDDVALVVDSSAGPFLVTSRATPSAPTTGGTNENVTWDVAGTAAAALAPNVRILLSADGGQTFPYELAASTPNDGSQSVTLPMVSTNRARIKIEAVDNYFFDVNDADFTITSPFALGSSIPDQSMQYGDGPATTPTTSALSNNVDGDQLAATLSGVPGLTVTATPTSGPGQRPGTASFAIGGVADVAPGTYTATLTVKEGSAPDAAVATDAFTVTVTAEGATASYTGPTEANTAVGDTTVQVPLSATIGQPADGSLGDITLASVTFKDRTTGKTLCVAPVTGGGAGGSGTAACTATLTRTGPSTSYTVGTVVGGRFLRDNAADNTLVTVTSNDPSDHQAPSTTITSGPGPFVLGYQTAIGYASDEAGTFECSLDGDDVDCAGSGTTLRSLTTGTHVFQVAARDEAGNVDATPARRVFVAPYSVGQVNRATDGWTRKHTRAAYRGGYLTTSAAGQALTRHGANVRRIALVVGTGPGYGRVAVLFKGQRLAVLDLAAAQARGKVLMDVATLGHATSGQVRIVSLDDKPVRIEGLGLLERP</sequence>
<dbReference type="Pfam" id="PF13574">
    <property type="entry name" value="Reprolysin_2"/>
    <property type="match status" value="1"/>
</dbReference>
<dbReference type="GO" id="GO:0008237">
    <property type="term" value="F:metallopeptidase activity"/>
    <property type="evidence" value="ECO:0007669"/>
    <property type="project" value="InterPro"/>
</dbReference>
<dbReference type="Gene3D" id="3.40.390.10">
    <property type="entry name" value="Collagenase (Catalytic Domain)"/>
    <property type="match status" value="1"/>
</dbReference>
<name>A0A7W3IYG9_9ACTN</name>
<comment type="caution">
    <text evidence="2">The sequence shown here is derived from an EMBL/GenBank/DDBJ whole genome shotgun (WGS) entry which is preliminary data.</text>
</comment>
<gene>
    <name evidence="2" type="ORF">FB382_001242</name>
</gene>
<dbReference type="EMBL" id="JACGXA010000001">
    <property type="protein sequence ID" value="MBA8802951.1"/>
    <property type="molecule type" value="Genomic_DNA"/>
</dbReference>
<accession>A0A7W3IYG9</accession>
<dbReference type="InterPro" id="IPR024079">
    <property type="entry name" value="MetalloPept_cat_dom_sf"/>
</dbReference>
<evidence type="ECO:0008006" key="4">
    <source>
        <dbReference type="Google" id="ProtNLM"/>
    </source>
</evidence>
<keyword evidence="1" id="KW-0732">Signal</keyword>
<dbReference type="GO" id="GO:0005975">
    <property type="term" value="P:carbohydrate metabolic process"/>
    <property type="evidence" value="ECO:0007669"/>
    <property type="project" value="UniProtKB-ARBA"/>
</dbReference>
<keyword evidence="3" id="KW-1185">Reference proteome</keyword>
<feature type="signal peptide" evidence="1">
    <location>
        <begin position="1"/>
        <end position="23"/>
    </location>
</feature>
<evidence type="ECO:0000313" key="3">
    <source>
        <dbReference type="Proteomes" id="UP000580910"/>
    </source>
</evidence>